<sequence length="233" mass="26270">MGGSNHVMKQKKVLVVVTLLIVFLIVLSMFLIKNNAVQEKKSTVLNDTVKIEGQPTQGENSAPVSIVEFGDYKCPSCKQWGETVYPKLKKEFIDTGKVQFSYINVLFHGEESILAAKASESVYRQDKKAFWTFHKAIYDAQPRVEQHDDPWVTEESLLRIAAKSVPDINQEQLTSDLRNNADILDEVSKDDALVKEHGVELTPTIVINGIKLDDPFDYDTISRVIEEQVTADE</sequence>
<keyword evidence="9" id="KW-1185">Reference proteome</keyword>
<evidence type="ECO:0000256" key="6">
    <source>
        <dbReference type="SAM" id="Phobius"/>
    </source>
</evidence>
<name>A0ABX2V7X9_9BACL</name>
<keyword evidence="6" id="KW-0472">Membrane</keyword>
<keyword evidence="3" id="KW-0560">Oxidoreductase</keyword>
<evidence type="ECO:0000256" key="1">
    <source>
        <dbReference type="ARBA" id="ARBA00005791"/>
    </source>
</evidence>
<dbReference type="PROSITE" id="PS51352">
    <property type="entry name" value="THIOREDOXIN_2"/>
    <property type="match status" value="1"/>
</dbReference>
<evidence type="ECO:0000256" key="3">
    <source>
        <dbReference type="ARBA" id="ARBA00023002"/>
    </source>
</evidence>
<keyword evidence="4" id="KW-1015">Disulfide bond</keyword>
<keyword evidence="5" id="KW-0676">Redox-active center</keyword>
<gene>
    <name evidence="8" type="ORF">A3783_16160</name>
</gene>
<dbReference type="Pfam" id="PF13462">
    <property type="entry name" value="Thioredoxin_4"/>
    <property type="match status" value="1"/>
</dbReference>
<reference evidence="8 9" key="1">
    <citation type="submission" date="2016-03" db="EMBL/GenBank/DDBJ databases">
        <authorList>
            <person name="Cho S.-Y."/>
            <person name="Lim S."/>
            <person name="Kim H."/>
            <person name="Soh E.H."/>
            <person name="Moon J.S."/>
        </authorList>
    </citation>
    <scope>NUCLEOTIDE SEQUENCE [LARGE SCALE GENOMIC DNA]</scope>
    <source>
        <strain evidence="8 9">KCTC 3810</strain>
    </source>
</reference>
<comment type="caution">
    <text evidence="8">The sequence shown here is derived from an EMBL/GenBank/DDBJ whole genome shotgun (WGS) entry which is preliminary data.</text>
</comment>
<evidence type="ECO:0000256" key="2">
    <source>
        <dbReference type="ARBA" id="ARBA00022729"/>
    </source>
</evidence>
<organism evidence="8 9">
    <name type="scientific">Exiguobacterium undae</name>
    <dbReference type="NCBI Taxonomy" id="169177"/>
    <lineage>
        <taxon>Bacteria</taxon>
        <taxon>Bacillati</taxon>
        <taxon>Bacillota</taxon>
        <taxon>Bacilli</taxon>
        <taxon>Bacillales</taxon>
        <taxon>Bacillales Family XII. Incertae Sedis</taxon>
        <taxon>Exiguobacterium</taxon>
    </lineage>
</organism>
<dbReference type="InterPro" id="IPR036249">
    <property type="entry name" value="Thioredoxin-like_sf"/>
</dbReference>
<dbReference type="InterPro" id="IPR013766">
    <property type="entry name" value="Thioredoxin_domain"/>
</dbReference>
<dbReference type="Gene3D" id="3.40.30.10">
    <property type="entry name" value="Glutaredoxin"/>
    <property type="match status" value="1"/>
</dbReference>
<keyword evidence="2" id="KW-0732">Signal</keyword>
<evidence type="ECO:0000259" key="7">
    <source>
        <dbReference type="PROSITE" id="PS51352"/>
    </source>
</evidence>
<dbReference type="PANTHER" id="PTHR13887:SF14">
    <property type="entry name" value="DISULFIDE BOND FORMATION PROTEIN D"/>
    <property type="match status" value="1"/>
</dbReference>
<comment type="similarity">
    <text evidence="1">Belongs to the thioredoxin family. DsbA subfamily.</text>
</comment>
<evidence type="ECO:0000313" key="9">
    <source>
        <dbReference type="Proteomes" id="UP000078447"/>
    </source>
</evidence>
<dbReference type="SUPFAM" id="SSF52833">
    <property type="entry name" value="Thioredoxin-like"/>
    <property type="match status" value="1"/>
</dbReference>
<keyword evidence="6" id="KW-0812">Transmembrane</keyword>
<feature type="domain" description="Thioredoxin" evidence="7">
    <location>
        <begin position="23"/>
        <end position="166"/>
    </location>
</feature>
<keyword evidence="6" id="KW-1133">Transmembrane helix</keyword>
<feature type="transmembrane region" description="Helical" evidence="6">
    <location>
        <begin position="12"/>
        <end position="32"/>
    </location>
</feature>
<dbReference type="Proteomes" id="UP000078447">
    <property type="component" value="Unassembled WGS sequence"/>
</dbReference>
<dbReference type="EMBL" id="LVVL01000002">
    <property type="protein sequence ID" value="OAN14083.1"/>
    <property type="molecule type" value="Genomic_DNA"/>
</dbReference>
<dbReference type="PANTHER" id="PTHR13887">
    <property type="entry name" value="GLUTATHIONE S-TRANSFERASE KAPPA"/>
    <property type="match status" value="1"/>
</dbReference>
<proteinExistence type="inferred from homology"/>
<accession>A0ABX2V7X9</accession>
<dbReference type="InterPro" id="IPR012336">
    <property type="entry name" value="Thioredoxin-like_fold"/>
</dbReference>
<evidence type="ECO:0000313" key="8">
    <source>
        <dbReference type="EMBL" id="OAN14083.1"/>
    </source>
</evidence>
<protein>
    <submittedName>
        <fullName evidence="8">Dihydroneopterin aldolase</fullName>
    </submittedName>
</protein>
<evidence type="ECO:0000256" key="4">
    <source>
        <dbReference type="ARBA" id="ARBA00023157"/>
    </source>
</evidence>
<evidence type="ECO:0000256" key="5">
    <source>
        <dbReference type="ARBA" id="ARBA00023284"/>
    </source>
</evidence>